<name>A0AAP0R8P7_LIQFO</name>
<dbReference type="GO" id="GO:0060147">
    <property type="term" value="P:regulation of post-transcriptional gene silencing"/>
    <property type="evidence" value="ECO:0007669"/>
    <property type="project" value="InterPro"/>
</dbReference>
<protein>
    <submittedName>
        <fullName evidence="1">Uncharacterized protein</fullName>
    </submittedName>
</protein>
<keyword evidence="2" id="KW-1185">Reference proteome</keyword>
<proteinExistence type="predicted"/>
<evidence type="ECO:0000313" key="2">
    <source>
        <dbReference type="Proteomes" id="UP001415857"/>
    </source>
</evidence>
<organism evidence="1 2">
    <name type="scientific">Liquidambar formosana</name>
    <name type="common">Formosan gum</name>
    <dbReference type="NCBI Taxonomy" id="63359"/>
    <lineage>
        <taxon>Eukaryota</taxon>
        <taxon>Viridiplantae</taxon>
        <taxon>Streptophyta</taxon>
        <taxon>Embryophyta</taxon>
        <taxon>Tracheophyta</taxon>
        <taxon>Spermatophyta</taxon>
        <taxon>Magnoliopsida</taxon>
        <taxon>eudicotyledons</taxon>
        <taxon>Gunneridae</taxon>
        <taxon>Pentapetalae</taxon>
        <taxon>Saxifragales</taxon>
        <taxon>Altingiaceae</taxon>
        <taxon>Liquidambar</taxon>
    </lineage>
</organism>
<dbReference type="EMBL" id="JBBPBK010000013">
    <property type="protein sequence ID" value="KAK9271798.1"/>
    <property type="molecule type" value="Genomic_DNA"/>
</dbReference>
<comment type="caution">
    <text evidence="1">The sequence shown here is derived from an EMBL/GenBank/DDBJ whole genome shotgun (WGS) entry which is preliminary data.</text>
</comment>
<evidence type="ECO:0000313" key="1">
    <source>
        <dbReference type="EMBL" id="KAK9271798.1"/>
    </source>
</evidence>
<dbReference type="Proteomes" id="UP001415857">
    <property type="component" value="Unassembled WGS sequence"/>
</dbReference>
<dbReference type="PANTHER" id="PTHR16212:SF4">
    <property type="entry name" value="FOCADHESIN"/>
    <property type="match status" value="1"/>
</dbReference>
<gene>
    <name evidence="1" type="ORF">L1049_002162</name>
</gene>
<accession>A0AAP0R8P7</accession>
<dbReference type="InterPro" id="IPR045163">
    <property type="entry name" value="Focadhesin/RST1"/>
</dbReference>
<sequence>MGSIPLTELGRLKAFILNSESLGIWDVLVEVAAALQPAEGSVKRQWVVDAVEICCITNYPSKALQFIGLLSGSCCKYMPLLIVDRFTVLSDLPVTLPSLLLEPNWGVVAESVVSHIFASAERIYDWATHIARGDYLPSLQPIDKSENDMAVFLMRVMHQTCVSLKNYLPLEKQLRLANMVVA</sequence>
<dbReference type="AlphaFoldDB" id="A0AAP0R8P7"/>
<reference evidence="1 2" key="1">
    <citation type="journal article" date="2024" name="Plant J.">
        <title>Genome sequences and population genomics reveal climatic adaptation and genomic divergence between two closely related sweetgum species.</title>
        <authorList>
            <person name="Xu W.Q."/>
            <person name="Ren C.Q."/>
            <person name="Zhang X.Y."/>
            <person name="Comes H.P."/>
            <person name="Liu X.H."/>
            <person name="Li Y.G."/>
            <person name="Kettle C.J."/>
            <person name="Jalonen R."/>
            <person name="Gaisberger H."/>
            <person name="Ma Y.Z."/>
            <person name="Qiu Y.X."/>
        </authorList>
    </citation>
    <scope>NUCLEOTIDE SEQUENCE [LARGE SCALE GENOMIC DNA]</scope>
    <source>
        <strain evidence="1">Hangzhou</strain>
    </source>
</reference>
<dbReference type="PANTHER" id="PTHR16212">
    <property type="entry name" value="FOCADHESIN FAMILY MEMBER"/>
    <property type="match status" value="1"/>
</dbReference>